<accession>A0A6J1AHV5</accession>
<dbReference type="OrthoDB" id="348201at2759"/>
<dbReference type="AlphaFoldDB" id="A0A6J1AHV5"/>
<dbReference type="Proteomes" id="UP000504621">
    <property type="component" value="Unplaced"/>
</dbReference>
<reference evidence="3" key="1">
    <citation type="submission" date="2025-08" db="UniProtKB">
        <authorList>
            <consortium name="RefSeq"/>
        </authorList>
    </citation>
    <scope>IDENTIFICATION</scope>
    <source>
        <tissue evidence="3">Leaf</tissue>
    </source>
</reference>
<dbReference type="InterPro" id="IPR055326">
    <property type="entry name" value="MINIYO"/>
</dbReference>
<proteinExistence type="predicted"/>
<dbReference type="RefSeq" id="XP_021286386.1">
    <property type="nucleotide sequence ID" value="XM_021430711.1"/>
</dbReference>
<protein>
    <submittedName>
        <fullName evidence="3">Transcriptional elongation regulator MINIYO</fullName>
    </submittedName>
</protein>
<organism evidence="2 3">
    <name type="scientific">Herrania umbratica</name>
    <dbReference type="NCBI Taxonomy" id="108875"/>
    <lineage>
        <taxon>Eukaryota</taxon>
        <taxon>Viridiplantae</taxon>
        <taxon>Streptophyta</taxon>
        <taxon>Embryophyta</taxon>
        <taxon>Tracheophyta</taxon>
        <taxon>Spermatophyta</taxon>
        <taxon>Magnoliopsida</taxon>
        <taxon>eudicotyledons</taxon>
        <taxon>Gunneridae</taxon>
        <taxon>Pentapetalae</taxon>
        <taxon>rosids</taxon>
        <taxon>malvids</taxon>
        <taxon>Malvales</taxon>
        <taxon>Malvaceae</taxon>
        <taxon>Byttnerioideae</taxon>
        <taxon>Herrania</taxon>
    </lineage>
</organism>
<dbReference type="GeneID" id="110418094"/>
<gene>
    <name evidence="3" type="primary">LOC110418094</name>
</gene>
<evidence type="ECO:0000313" key="3">
    <source>
        <dbReference type="RefSeq" id="XP_021286386.1"/>
    </source>
</evidence>
<dbReference type="PANTHER" id="PTHR47605:SF2">
    <property type="entry name" value="TRANSCRIPTIONAL ELONGATION REGULATOR MINIYO"/>
    <property type="match status" value="1"/>
</dbReference>
<dbReference type="Pfam" id="PF08620">
    <property type="entry name" value="RPAP1_C"/>
    <property type="match status" value="1"/>
</dbReference>
<keyword evidence="2" id="KW-1185">Reference proteome</keyword>
<dbReference type="InterPro" id="IPR013929">
    <property type="entry name" value="RPAP1_C"/>
</dbReference>
<evidence type="ECO:0000259" key="1">
    <source>
        <dbReference type="Pfam" id="PF08620"/>
    </source>
</evidence>
<feature type="domain" description="RPAP1 C-terminal" evidence="1">
    <location>
        <begin position="41"/>
        <end position="114"/>
    </location>
</feature>
<sequence>MVTTSSNITKSGLDNGLEQNVGPINGSLWNAWRQRVEAVRDLRFSLDGAVVENDLVQIPETSCDNVAERDFLPTQGDLDAAGYTIKEAVALSRSTIPGQRALALHLLASVLHKALHNIYLNPVGSTLVNNNKVDSAVDWEALWAFALGPEPELILSLRMSLDDNHNSVVLASAKAIQCILSCDLNENFFDFLEKTSIDAKDTYTAPIFQSKREIDVGFLHGGYWKYSAKPSNILLCGDDIVEDETEGMQTIQDDIVVAGQILLQIEPAAPLEECMISILIAIARHSPMCANVIMQCQRLVQTVVHRFTANNNVGVYPSKIKSVCLLKVLAQSDRKNCGQFIENGIFQAMTWHLYQITYFLEQWLKLGRENCKLSSALMVEQLHFWEVCIQNGYGVSYFSNIFPALCLWLNPPTIEKLVENNVLSEYAAISEEAYLVLESLARTLPNFYSQKCLSDRIAEGADDNMETWSWSHVGPMVDLAMKWISFKSSLIDSQNGMKGNSVFCDKSFSPFLWVYSAVMHMLSRVLERVIPEDTIGLQEDGGHMPCLPDFVPKVGLEIIRNGFLSFECVNSAEYGTNWAGCSSFIEQLCSSRQQSEFETSLASVCCLHGFFQVFIFINNLIQLAKAGVCNPSQVHNFSQEENILARGILMESLFELRCVFSIFSKFVASEWHFMQSVEVFGRGGPAPEVGLGWGSSGGGFWSKTDLLAQTDARLLSQLLEIFQIVSIKVLPLTDERTFTLQMIHSALGLCLIAGPRDKVIVEKALDVMLQVPMFKYLDLCIQRFIQGNGRMKLYGWEYKEDDYQFFSKTLASHFRNRWLSNKKTLKALSGDRTSKGSVSLETIPEDMDTSNVMCQDHSSTLLVMEWAYQRLPLPMHWFLSPISTLCDSKHAGLGRDCDIQNFLQDPSDILEVAKAGMFFLLGLEAISTFISEDVASPVQSVPLIWKLHSLSIILLIGMAVLEEEKSRDVYESLQELYGQLLDKTRSKRRPETILNMSINLLPETGKKCDVEFLRFETEIHESYSTFIDTLVEQYAAVSFGDLIYGRQVAKSKKFSFKSQLNMH</sequence>
<name>A0A6J1AHV5_9ROSI</name>
<evidence type="ECO:0000313" key="2">
    <source>
        <dbReference type="Proteomes" id="UP000504621"/>
    </source>
</evidence>
<dbReference type="PANTHER" id="PTHR47605">
    <property type="entry name" value="TRANSCRIPTIONAL ELONGATION REGULATOR MINIYO"/>
    <property type="match status" value="1"/>
</dbReference>